<proteinExistence type="predicted"/>
<sequence length="56" mass="5831">MTDPTGDYGPIPGMDPHEPIPDTPAELDEPEMLPDPPIESTPEDPGGDPGEQPAPA</sequence>
<dbReference type="EMBL" id="CADCUI010000020">
    <property type="protein sequence ID" value="CAA9342229.1"/>
    <property type="molecule type" value="Genomic_DNA"/>
</dbReference>
<reference evidence="2" key="1">
    <citation type="submission" date="2020-02" db="EMBL/GenBank/DDBJ databases">
        <authorList>
            <person name="Meier V. D."/>
        </authorList>
    </citation>
    <scope>NUCLEOTIDE SEQUENCE</scope>
    <source>
        <strain evidence="2">AVDCRST_MAG34</strain>
    </source>
</reference>
<gene>
    <name evidence="2" type="ORF">AVDCRST_MAG34-1008</name>
</gene>
<dbReference type="AlphaFoldDB" id="A0A6J4LV84"/>
<protein>
    <submittedName>
        <fullName evidence="2">Uncharacterized protein</fullName>
    </submittedName>
</protein>
<name>A0A6J4LV84_9ACTN</name>
<evidence type="ECO:0000313" key="2">
    <source>
        <dbReference type="EMBL" id="CAA9342229.1"/>
    </source>
</evidence>
<accession>A0A6J4LV84</accession>
<evidence type="ECO:0000256" key="1">
    <source>
        <dbReference type="SAM" id="MobiDB-lite"/>
    </source>
</evidence>
<feature type="region of interest" description="Disordered" evidence="1">
    <location>
        <begin position="1"/>
        <end position="56"/>
    </location>
</feature>
<organism evidence="2">
    <name type="scientific">uncultured Nocardioidaceae bacterium</name>
    <dbReference type="NCBI Taxonomy" id="253824"/>
    <lineage>
        <taxon>Bacteria</taxon>
        <taxon>Bacillati</taxon>
        <taxon>Actinomycetota</taxon>
        <taxon>Actinomycetes</taxon>
        <taxon>Propionibacteriales</taxon>
        <taxon>Nocardioidaceae</taxon>
        <taxon>environmental samples</taxon>
    </lineage>
</organism>